<proteinExistence type="predicted"/>
<dbReference type="EMBL" id="FMYP01000137">
    <property type="protein sequence ID" value="SDD32757.1"/>
    <property type="molecule type" value="Genomic_DNA"/>
</dbReference>
<dbReference type="InterPro" id="IPR012337">
    <property type="entry name" value="RNaseH-like_sf"/>
</dbReference>
<evidence type="ECO:0000313" key="1">
    <source>
        <dbReference type="EMBL" id="SDD32757.1"/>
    </source>
</evidence>
<sequence length="110" mass="12858">IVRYYRSRFQIEFLYRDAKQFTGLTTCQARSKNKLDFHFNAALTAVNIAKQDWLSNKDNLQKTFSMANYKTLYNNALLLERFMCMFAINPNTAKNKKIVNDLLDYGKIAA</sequence>
<feature type="non-terminal residue" evidence="1">
    <location>
        <position position="1"/>
    </location>
</feature>
<evidence type="ECO:0008006" key="3">
    <source>
        <dbReference type="Google" id="ProtNLM"/>
    </source>
</evidence>
<evidence type="ECO:0000313" key="2">
    <source>
        <dbReference type="Proteomes" id="UP000199452"/>
    </source>
</evidence>
<name>A0A1G6TWM6_9BACT</name>
<organism evidence="1 2">
    <name type="scientific">Williamwhitmania taraxaci</name>
    <dbReference type="NCBI Taxonomy" id="1640674"/>
    <lineage>
        <taxon>Bacteria</taxon>
        <taxon>Pseudomonadati</taxon>
        <taxon>Bacteroidota</taxon>
        <taxon>Bacteroidia</taxon>
        <taxon>Bacteroidales</taxon>
        <taxon>Williamwhitmaniaceae</taxon>
        <taxon>Williamwhitmania</taxon>
    </lineage>
</organism>
<gene>
    <name evidence="1" type="ORF">SAMN05216323_11371</name>
</gene>
<dbReference type="SUPFAM" id="SSF53098">
    <property type="entry name" value="Ribonuclease H-like"/>
    <property type="match status" value="1"/>
</dbReference>
<protein>
    <recommendedName>
        <fullName evidence="3">Transposase DDE domain-containing protein</fullName>
    </recommendedName>
</protein>
<dbReference type="Proteomes" id="UP000199452">
    <property type="component" value="Unassembled WGS sequence"/>
</dbReference>
<dbReference type="AlphaFoldDB" id="A0A1G6TWM6"/>
<reference evidence="1 2" key="1">
    <citation type="submission" date="2016-09" db="EMBL/GenBank/DDBJ databases">
        <authorList>
            <person name="Capua I."/>
            <person name="De Benedictis P."/>
            <person name="Joannis T."/>
            <person name="Lombin L.H."/>
            <person name="Cattoli G."/>
        </authorList>
    </citation>
    <scope>NUCLEOTIDE SEQUENCE [LARGE SCALE GENOMIC DNA]</scope>
    <source>
        <strain evidence="1 2">A7P-90m</strain>
    </source>
</reference>
<dbReference type="STRING" id="1640674.SAMN05216323_11371"/>
<keyword evidence="2" id="KW-1185">Reference proteome</keyword>
<accession>A0A1G6TWM6</accession>